<keyword evidence="2" id="KW-1185">Reference proteome</keyword>
<gene>
    <name evidence="1" type="ORF">Pcinc_026648</name>
</gene>
<sequence>MEEWDKTQRVEWRTYGTQDIVKEQDGRVEAKKQSRGSNRCQQTVCMVPSVNMPHHYHHHHHLLSLTSTCLASHPPLTTHQSRCIRICQLVLNNNIFL</sequence>
<evidence type="ECO:0000313" key="1">
    <source>
        <dbReference type="EMBL" id="KAK3867972.1"/>
    </source>
</evidence>
<comment type="caution">
    <text evidence="1">The sequence shown here is derived from an EMBL/GenBank/DDBJ whole genome shotgun (WGS) entry which is preliminary data.</text>
</comment>
<name>A0AAE1F6B0_PETCI</name>
<evidence type="ECO:0000313" key="2">
    <source>
        <dbReference type="Proteomes" id="UP001286313"/>
    </source>
</evidence>
<reference evidence="1" key="1">
    <citation type="submission" date="2023-10" db="EMBL/GenBank/DDBJ databases">
        <title>Genome assemblies of two species of porcelain crab, Petrolisthes cinctipes and Petrolisthes manimaculis (Anomura: Porcellanidae).</title>
        <authorList>
            <person name="Angst P."/>
        </authorList>
    </citation>
    <scope>NUCLEOTIDE SEQUENCE</scope>
    <source>
        <strain evidence="1">PB745_01</strain>
        <tissue evidence="1">Gill</tissue>
    </source>
</reference>
<protein>
    <submittedName>
        <fullName evidence="1">Uncharacterized protein</fullName>
    </submittedName>
</protein>
<organism evidence="1 2">
    <name type="scientific">Petrolisthes cinctipes</name>
    <name type="common">Flat porcelain crab</name>
    <dbReference type="NCBI Taxonomy" id="88211"/>
    <lineage>
        <taxon>Eukaryota</taxon>
        <taxon>Metazoa</taxon>
        <taxon>Ecdysozoa</taxon>
        <taxon>Arthropoda</taxon>
        <taxon>Crustacea</taxon>
        <taxon>Multicrustacea</taxon>
        <taxon>Malacostraca</taxon>
        <taxon>Eumalacostraca</taxon>
        <taxon>Eucarida</taxon>
        <taxon>Decapoda</taxon>
        <taxon>Pleocyemata</taxon>
        <taxon>Anomura</taxon>
        <taxon>Galatheoidea</taxon>
        <taxon>Porcellanidae</taxon>
        <taxon>Petrolisthes</taxon>
    </lineage>
</organism>
<dbReference type="Proteomes" id="UP001286313">
    <property type="component" value="Unassembled WGS sequence"/>
</dbReference>
<dbReference type="AlphaFoldDB" id="A0AAE1F6B0"/>
<dbReference type="EMBL" id="JAWQEG010003102">
    <property type="protein sequence ID" value="KAK3867972.1"/>
    <property type="molecule type" value="Genomic_DNA"/>
</dbReference>
<accession>A0AAE1F6B0</accession>
<proteinExistence type="predicted"/>